<dbReference type="Proteomes" id="UP000184096">
    <property type="component" value="Chromosome I"/>
</dbReference>
<organism evidence="1 2">
    <name type="scientific">Bradyrhizobium erythrophlei</name>
    <dbReference type="NCBI Taxonomy" id="1437360"/>
    <lineage>
        <taxon>Bacteria</taxon>
        <taxon>Pseudomonadati</taxon>
        <taxon>Pseudomonadota</taxon>
        <taxon>Alphaproteobacteria</taxon>
        <taxon>Hyphomicrobiales</taxon>
        <taxon>Nitrobacteraceae</taxon>
        <taxon>Bradyrhizobium</taxon>
    </lineage>
</organism>
<reference evidence="2" key="1">
    <citation type="submission" date="2016-11" db="EMBL/GenBank/DDBJ databases">
        <authorList>
            <person name="Varghese N."/>
            <person name="Submissions S."/>
        </authorList>
    </citation>
    <scope>NUCLEOTIDE SEQUENCE [LARGE SCALE GENOMIC DNA]</scope>
    <source>
        <strain evidence="2">GAS401</strain>
    </source>
</reference>
<name>A0A1M7UC87_9BRAD</name>
<accession>A0A1M7UC87</accession>
<gene>
    <name evidence="1" type="ORF">SAMN05444170_4419</name>
</gene>
<evidence type="ECO:0000313" key="2">
    <source>
        <dbReference type="Proteomes" id="UP000184096"/>
    </source>
</evidence>
<keyword evidence="2" id="KW-1185">Reference proteome</keyword>
<sequence length="74" mass="8405">MDRQTETAAPRYRHRLSDLPRCISCSEELIAPEASAFRPNGEISYLWCCDYCGQSVVTRAAKVRVTLGQRVSRQ</sequence>
<protein>
    <submittedName>
        <fullName evidence="1">Uncharacterized protein</fullName>
    </submittedName>
</protein>
<proteinExistence type="predicted"/>
<dbReference type="EMBL" id="LT670849">
    <property type="protein sequence ID" value="SHN80555.1"/>
    <property type="molecule type" value="Genomic_DNA"/>
</dbReference>
<evidence type="ECO:0000313" key="1">
    <source>
        <dbReference type="EMBL" id="SHN80555.1"/>
    </source>
</evidence>
<dbReference type="AlphaFoldDB" id="A0A1M7UC87"/>